<feature type="chain" id="PRO_5046026654" description="Lipoprotein LpqN" evidence="1">
    <location>
        <begin position="24"/>
        <end position="218"/>
    </location>
</feature>
<evidence type="ECO:0008006" key="4">
    <source>
        <dbReference type="Google" id="ProtNLM"/>
    </source>
</evidence>
<protein>
    <recommendedName>
        <fullName evidence="4">Lipoprotein LpqN</fullName>
    </recommendedName>
</protein>
<reference evidence="2 3" key="1">
    <citation type="journal article" date="2019" name="Int. J. Syst. Evol. Microbiol.">
        <title>The Global Catalogue of Microorganisms (GCM) 10K type strain sequencing project: providing services to taxonomists for standard genome sequencing and annotation.</title>
        <authorList>
            <consortium name="The Broad Institute Genomics Platform"/>
            <consortium name="The Broad Institute Genome Sequencing Center for Infectious Disease"/>
            <person name="Wu L."/>
            <person name="Ma J."/>
        </authorList>
    </citation>
    <scope>NUCLEOTIDE SEQUENCE [LARGE SCALE GENOMIC DNA]</scope>
    <source>
        <strain evidence="2 3">JCM 15628</strain>
    </source>
</reference>
<dbReference type="Proteomes" id="UP001500013">
    <property type="component" value="Unassembled WGS sequence"/>
</dbReference>
<evidence type="ECO:0000313" key="2">
    <source>
        <dbReference type="EMBL" id="GAA1973864.1"/>
    </source>
</evidence>
<feature type="signal peptide" evidence="1">
    <location>
        <begin position="1"/>
        <end position="23"/>
    </location>
</feature>
<gene>
    <name evidence="2" type="ORF">GCM10009817_12530</name>
</gene>
<sequence>MTGLRRCHAVRAAGGLMAVALLAATGCSATGAAPGGVPGGVPGHRSAASSGPSADHTSGFGWFVPRAVPTGWRQAGLPDLTAVMAYPPSARPIQADTGAVAVAQRGAQGDFLLYLNATPKQGAESLANWATFRLAHQADEASSVTLVASATGLMFTRGRGSCVMDDYTSRHGPRAYREIACFVAGKRGSSVLVAATSREHWSAERATVQAAVESYTPR</sequence>
<keyword evidence="3" id="KW-1185">Reference proteome</keyword>
<evidence type="ECO:0000256" key="1">
    <source>
        <dbReference type="SAM" id="SignalP"/>
    </source>
</evidence>
<evidence type="ECO:0000313" key="3">
    <source>
        <dbReference type="Proteomes" id="UP001500013"/>
    </source>
</evidence>
<comment type="caution">
    <text evidence="2">The sequence shown here is derived from an EMBL/GenBank/DDBJ whole genome shotgun (WGS) entry which is preliminary data.</text>
</comment>
<dbReference type="PROSITE" id="PS51257">
    <property type="entry name" value="PROKAR_LIPOPROTEIN"/>
    <property type="match status" value="1"/>
</dbReference>
<organism evidence="2 3">
    <name type="scientific">Terrabacter lapilli</name>
    <dbReference type="NCBI Taxonomy" id="436231"/>
    <lineage>
        <taxon>Bacteria</taxon>
        <taxon>Bacillati</taxon>
        <taxon>Actinomycetota</taxon>
        <taxon>Actinomycetes</taxon>
        <taxon>Micrococcales</taxon>
        <taxon>Intrasporangiaceae</taxon>
        <taxon>Terrabacter</taxon>
    </lineage>
</organism>
<dbReference type="EMBL" id="BAAAPU010000004">
    <property type="protein sequence ID" value="GAA1973864.1"/>
    <property type="molecule type" value="Genomic_DNA"/>
</dbReference>
<proteinExistence type="predicted"/>
<accession>A0ABN2RRX3</accession>
<keyword evidence="1" id="KW-0732">Signal</keyword>
<name>A0ABN2RRX3_9MICO</name>